<evidence type="ECO:0000256" key="1">
    <source>
        <dbReference type="ARBA" id="ARBA00008954"/>
    </source>
</evidence>
<dbReference type="Gene3D" id="3.40.640.10">
    <property type="entry name" value="Type I PLP-dependent aspartate aminotransferase-like (Major domain)"/>
    <property type="match status" value="3"/>
</dbReference>
<dbReference type="GO" id="GO:0004015">
    <property type="term" value="F:adenosylmethionine-8-amino-7-oxononanoate transaminase activity"/>
    <property type="evidence" value="ECO:0007669"/>
    <property type="project" value="TreeGrafter"/>
</dbReference>
<dbReference type="PANTHER" id="PTHR42684:SF10">
    <property type="entry name" value="GAMMA AMINOBUTYRATE TRANSAMINASE 2"/>
    <property type="match status" value="1"/>
</dbReference>
<dbReference type="PANTHER" id="PTHR42684">
    <property type="entry name" value="ADENOSYLMETHIONINE-8-AMINO-7-OXONONANOATE AMINOTRANSFERASE"/>
    <property type="match status" value="1"/>
</dbReference>
<dbReference type="InterPro" id="IPR015422">
    <property type="entry name" value="PyrdxlP-dep_Trfase_small"/>
</dbReference>
<dbReference type="GO" id="GO:0009102">
    <property type="term" value="P:biotin biosynthetic process"/>
    <property type="evidence" value="ECO:0007669"/>
    <property type="project" value="TreeGrafter"/>
</dbReference>
<name>A0AAN8TC27_SOLBU</name>
<dbReference type="CDD" id="cd02440">
    <property type="entry name" value="AdoMet_MTases"/>
    <property type="match status" value="1"/>
</dbReference>
<dbReference type="AlphaFoldDB" id="A0AAN8TC27"/>
<protein>
    <submittedName>
        <fullName evidence="8">Uncharacterized protein</fullName>
    </submittedName>
</protein>
<reference evidence="8 9" key="1">
    <citation type="submission" date="2024-02" db="EMBL/GenBank/DDBJ databases">
        <title>de novo genome assembly of Solanum bulbocastanum strain 11H21.</title>
        <authorList>
            <person name="Hosaka A.J."/>
        </authorList>
    </citation>
    <scope>NUCLEOTIDE SEQUENCE [LARGE SCALE GENOMIC DNA]</scope>
    <source>
        <tissue evidence="8">Young leaves</tissue>
    </source>
</reference>
<evidence type="ECO:0000313" key="8">
    <source>
        <dbReference type="EMBL" id="KAK6781868.1"/>
    </source>
</evidence>
<keyword evidence="5" id="KW-0949">S-adenosyl-L-methionine</keyword>
<sequence>MGEINGYMGHDMLAPFTAGWQIDMGPLVIEKAEGSYVYDINGKKYLDSLSGLWCTSLGGSEARLIEAANKQLNTLPFYHSFWNRTTKPSLVKLVWYYNNALGRPNKKKIIAQGNSYHGSTYLTAGLSGLPILHQKFDLPPPRILHTQCPHYWSNHLPGETEEEFSTRLANNLENLILKEGPETIQVVLKKYDILLIADEVICGFGRLGTMFGCDKYNIKPDLVSLAKALSGGYMPIGAVLVSPEISNVILSESNKIGVFCHGFTYSGHPVACAVALEALKIYKERNILEVVNKLSSKFQEGLKAFADSPIIGEIRGTGLVLSTDFVNNKCPNDPFPYDWAVGTYFGAQCQKYGMLVSFSGDHINMAPPFSLTLEELDEMISIYKKALKDTEKRVEELKAKKKTVIVDTSLDGSDGNHILTASSMRTHLSTCYGLLFNTLPLTSPRSRLTMARSNTSKPKVDKMQQILHSDPSGGWDKCWEKGMTPWNLGQPTPILIHLHQTGTLPKGRALIPGCGSGHDVVAIASPERFVVGLDVSENAIKHATKLFSSSKSAENFAFLEADFFSWRPTQLFDLIFDYTFFCAIEPEMRSRWASRIRALLKPDGELITLIFPEVLCYAHVIDTIEDPLVFQVSILQDINEIVSLNVFTVPIETSVTCPPYRKGEGAKDSCVAGHTYYMLNRLISDHEGGPPYKVSVSDYEEVLHPMGIRAESIMENHLAIPPRRVSKFA</sequence>
<dbReference type="EMBL" id="JBANQN010000008">
    <property type="protein sequence ID" value="KAK6781868.1"/>
    <property type="molecule type" value="Genomic_DNA"/>
</dbReference>
<dbReference type="PROSITE" id="PS51585">
    <property type="entry name" value="SAM_MT_TPMT"/>
    <property type="match status" value="1"/>
</dbReference>
<dbReference type="CDD" id="cd00610">
    <property type="entry name" value="OAT_like"/>
    <property type="match status" value="1"/>
</dbReference>
<dbReference type="GO" id="GO:0030170">
    <property type="term" value="F:pyridoxal phosphate binding"/>
    <property type="evidence" value="ECO:0007669"/>
    <property type="project" value="InterPro"/>
</dbReference>
<dbReference type="SUPFAM" id="SSF53335">
    <property type="entry name" value="S-adenosyl-L-methionine-dependent methyltransferases"/>
    <property type="match status" value="1"/>
</dbReference>
<evidence type="ECO:0000313" key="9">
    <source>
        <dbReference type="Proteomes" id="UP001371456"/>
    </source>
</evidence>
<keyword evidence="2" id="KW-0032">Aminotransferase</keyword>
<evidence type="ECO:0000256" key="3">
    <source>
        <dbReference type="ARBA" id="ARBA00022603"/>
    </source>
</evidence>
<comment type="similarity">
    <text evidence="1">Belongs to the class-III pyridoxal-phosphate-dependent aminotransferase family.</text>
</comment>
<organism evidence="8 9">
    <name type="scientific">Solanum bulbocastanum</name>
    <name type="common">Wild potato</name>
    <dbReference type="NCBI Taxonomy" id="147425"/>
    <lineage>
        <taxon>Eukaryota</taxon>
        <taxon>Viridiplantae</taxon>
        <taxon>Streptophyta</taxon>
        <taxon>Embryophyta</taxon>
        <taxon>Tracheophyta</taxon>
        <taxon>Spermatophyta</taxon>
        <taxon>Magnoliopsida</taxon>
        <taxon>eudicotyledons</taxon>
        <taxon>Gunneridae</taxon>
        <taxon>Pentapetalae</taxon>
        <taxon>asterids</taxon>
        <taxon>lamiids</taxon>
        <taxon>Solanales</taxon>
        <taxon>Solanaceae</taxon>
        <taxon>Solanoideae</taxon>
        <taxon>Solaneae</taxon>
        <taxon>Solanum</taxon>
    </lineage>
</organism>
<dbReference type="InterPro" id="IPR015421">
    <property type="entry name" value="PyrdxlP-dep_Trfase_major"/>
</dbReference>
<feature type="coiled-coil region" evidence="7">
    <location>
        <begin position="373"/>
        <end position="407"/>
    </location>
</feature>
<accession>A0AAN8TC27</accession>
<evidence type="ECO:0000256" key="5">
    <source>
        <dbReference type="ARBA" id="ARBA00022691"/>
    </source>
</evidence>
<dbReference type="Proteomes" id="UP001371456">
    <property type="component" value="Unassembled WGS sequence"/>
</dbReference>
<keyword evidence="3" id="KW-0489">Methyltransferase</keyword>
<dbReference type="GO" id="GO:0032259">
    <property type="term" value="P:methylation"/>
    <property type="evidence" value="ECO:0007669"/>
    <property type="project" value="UniProtKB-KW"/>
</dbReference>
<keyword evidence="7" id="KW-0175">Coiled coil</keyword>
<dbReference type="Gene3D" id="3.90.1150.10">
    <property type="entry name" value="Aspartate Aminotransferase, domain 1"/>
    <property type="match status" value="2"/>
</dbReference>
<keyword evidence="6" id="KW-0663">Pyridoxal phosphate</keyword>
<evidence type="ECO:0000256" key="7">
    <source>
        <dbReference type="SAM" id="Coils"/>
    </source>
</evidence>
<evidence type="ECO:0000256" key="6">
    <source>
        <dbReference type="ARBA" id="ARBA00022898"/>
    </source>
</evidence>
<dbReference type="GO" id="GO:0008757">
    <property type="term" value="F:S-adenosylmethionine-dependent methyltransferase activity"/>
    <property type="evidence" value="ECO:0007669"/>
    <property type="project" value="InterPro"/>
</dbReference>
<evidence type="ECO:0000256" key="4">
    <source>
        <dbReference type="ARBA" id="ARBA00022679"/>
    </source>
</evidence>
<keyword evidence="4" id="KW-0808">Transferase</keyword>
<dbReference type="Gene3D" id="3.40.50.150">
    <property type="entry name" value="Vaccinia Virus protein VP39"/>
    <property type="match status" value="1"/>
</dbReference>
<dbReference type="InterPro" id="IPR029063">
    <property type="entry name" value="SAM-dependent_MTases_sf"/>
</dbReference>
<proteinExistence type="inferred from homology"/>
<dbReference type="InterPro" id="IPR008854">
    <property type="entry name" value="TPMT"/>
</dbReference>
<dbReference type="Pfam" id="PF05724">
    <property type="entry name" value="TPMT"/>
    <property type="match status" value="1"/>
</dbReference>
<dbReference type="InterPro" id="IPR049704">
    <property type="entry name" value="Aminotrans_3_PPA_site"/>
</dbReference>
<keyword evidence="9" id="KW-1185">Reference proteome</keyword>
<dbReference type="PROSITE" id="PS00600">
    <property type="entry name" value="AA_TRANSFER_CLASS_3"/>
    <property type="match status" value="1"/>
</dbReference>
<dbReference type="GO" id="GO:0009448">
    <property type="term" value="P:gamma-aminobutyric acid metabolic process"/>
    <property type="evidence" value="ECO:0007669"/>
    <property type="project" value="TreeGrafter"/>
</dbReference>
<evidence type="ECO:0000256" key="2">
    <source>
        <dbReference type="ARBA" id="ARBA00022576"/>
    </source>
</evidence>
<dbReference type="Pfam" id="PF00202">
    <property type="entry name" value="Aminotran_3"/>
    <property type="match status" value="2"/>
</dbReference>
<gene>
    <name evidence="8" type="ORF">RDI58_019664</name>
</gene>
<dbReference type="InterPro" id="IPR015424">
    <property type="entry name" value="PyrdxlP-dep_Trfase"/>
</dbReference>
<dbReference type="SUPFAM" id="SSF53383">
    <property type="entry name" value="PLP-dependent transferases"/>
    <property type="match status" value="1"/>
</dbReference>
<comment type="caution">
    <text evidence="8">The sequence shown here is derived from an EMBL/GenBank/DDBJ whole genome shotgun (WGS) entry which is preliminary data.</text>
</comment>
<dbReference type="InterPro" id="IPR005814">
    <property type="entry name" value="Aminotrans_3"/>
</dbReference>